<organism evidence="6 7">
    <name type="scientific">Larimichthys crocea</name>
    <name type="common">Large yellow croaker</name>
    <name type="synonym">Pseudosciaena crocea</name>
    <dbReference type="NCBI Taxonomy" id="215358"/>
    <lineage>
        <taxon>Eukaryota</taxon>
        <taxon>Metazoa</taxon>
        <taxon>Chordata</taxon>
        <taxon>Craniata</taxon>
        <taxon>Vertebrata</taxon>
        <taxon>Euteleostomi</taxon>
        <taxon>Actinopterygii</taxon>
        <taxon>Neopterygii</taxon>
        <taxon>Teleostei</taxon>
        <taxon>Neoteleostei</taxon>
        <taxon>Acanthomorphata</taxon>
        <taxon>Eupercaria</taxon>
        <taxon>Sciaenidae</taxon>
        <taxon>Larimichthys</taxon>
    </lineage>
</organism>
<feature type="signal peptide" evidence="5">
    <location>
        <begin position="1"/>
        <end position="20"/>
    </location>
</feature>
<dbReference type="Proteomes" id="UP000424527">
    <property type="component" value="Unassembled WGS sequence"/>
</dbReference>
<dbReference type="AlphaFoldDB" id="A0A6G0J8K4"/>
<accession>A0A6G0J8K4</accession>
<dbReference type="GO" id="GO:0005576">
    <property type="term" value="C:extracellular region"/>
    <property type="evidence" value="ECO:0007669"/>
    <property type="project" value="UniProtKB-SubCell"/>
</dbReference>
<proteinExistence type="predicted"/>
<keyword evidence="3 5" id="KW-0732">Signal</keyword>
<evidence type="ECO:0000256" key="4">
    <source>
        <dbReference type="ARBA" id="ARBA00023180"/>
    </source>
</evidence>
<feature type="chain" id="PRO_5026024336" description="Apolipoprotein M" evidence="5">
    <location>
        <begin position="21"/>
        <end position="237"/>
    </location>
</feature>
<evidence type="ECO:0008006" key="8">
    <source>
        <dbReference type="Google" id="ProtNLM"/>
    </source>
</evidence>
<dbReference type="InterPro" id="IPR012674">
    <property type="entry name" value="Calycin"/>
</dbReference>
<evidence type="ECO:0000256" key="3">
    <source>
        <dbReference type="ARBA" id="ARBA00022729"/>
    </source>
</evidence>
<keyword evidence="7" id="KW-1185">Reference proteome</keyword>
<dbReference type="SUPFAM" id="SSF50814">
    <property type="entry name" value="Lipocalins"/>
    <property type="match status" value="1"/>
</dbReference>
<dbReference type="EMBL" id="REGW02000001">
    <property type="protein sequence ID" value="KAE8300078.1"/>
    <property type="molecule type" value="Genomic_DNA"/>
</dbReference>
<evidence type="ECO:0000313" key="7">
    <source>
        <dbReference type="Proteomes" id="UP000424527"/>
    </source>
</evidence>
<evidence type="ECO:0000256" key="1">
    <source>
        <dbReference type="ARBA" id="ARBA00004613"/>
    </source>
</evidence>
<keyword evidence="2" id="KW-0964">Secreted</keyword>
<evidence type="ECO:0000313" key="6">
    <source>
        <dbReference type="EMBL" id="KAE8300078.1"/>
    </source>
</evidence>
<dbReference type="PANTHER" id="PTHR11967">
    <property type="entry name" value="ALPHA-1-ACID GLYCOPROTEIN"/>
    <property type="match status" value="1"/>
</dbReference>
<evidence type="ECO:0000256" key="5">
    <source>
        <dbReference type="SAM" id="SignalP"/>
    </source>
</evidence>
<keyword evidence="4" id="KW-0325">Glycoprotein</keyword>
<comment type="caution">
    <text evidence="6">The sequence shown here is derived from an EMBL/GenBank/DDBJ whole genome shotgun (WGS) entry which is preliminary data.</text>
</comment>
<dbReference type="PANTHER" id="PTHR11967:SF2">
    <property type="entry name" value="ALPHA-1-ACID GLYCOPROTEIN 1"/>
    <property type="match status" value="1"/>
</dbReference>
<comment type="subcellular location">
    <subcellularLocation>
        <location evidence="1">Secreted</location>
    </subcellularLocation>
</comment>
<sequence>MMGFILIAAAVLSLLSGGWSAPVTNCDNLTQIIEIQGREQLLGKWTQLAESTDITGSQVLTKAFSETSWVKITAANESNTINVFQVQKTFGRCFSLRSTMTLENNTLSMVRPMTLSEVLLNTGCPDCLVISSKYTLGQSTYRGLQFLSRRNKVTAAEMEEFKKQAECLNLPTPVFLDSDKGLCPDESTSQQTKTIDLTSVTTDENFSKVIEKILGSEDVMKEMVDVFFSSMTGLTEN</sequence>
<protein>
    <recommendedName>
        <fullName evidence="8">Apolipoprotein M</fullName>
    </recommendedName>
</protein>
<name>A0A6G0J8K4_LARCR</name>
<evidence type="ECO:0000256" key="2">
    <source>
        <dbReference type="ARBA" id="ARBA00022525"/>
    </source>
</evidence>
<reference evidence="6 7" key="1">
    <citation type="submission" date="2019-07" db="EMBL/GenBank/DDBJ databases">
        <title>Chromosome genome assembly for large yellow croaker.</title>
        <authorList>
            <person name="Xiao S."/>
        </authorList>
    </citation>
    <scope>NUCLEOTIDE SEQUENCE [LARGE SCALE GENOMIC DNA]</scope>
    <source>
        <strain evidence="6">JMULYC20181020</strain>
        <tissue evidence="6">Muscle</tissue>
    </source>
</reference>
<gene>
    <name evidence="6" type="ORF">D5F01_LYC00213</name>
</gene>
<dbReference type="Gene3D" id="2.40.128.20">
    <property type="match status" value="1"/>
</dbReference>